<dbReference type="Pfam" id="PF07584">
    <property type="entry name" value="BatA"/>
    <property type="match status" value="1"/>
</dbReference>
<dbReference type="NCBIfam" id="TIGR02226">
    <property type="entry name" value="two_anch"/>
    <property type="match status" value="1"/>
</dbReference>
<dbReference type="KEGG" id="knv:Pan216_29850"/>
<organism evidence="4 5">
    <name type="scientific">Kolteria novifilia</name>
    <dbReference type="NCBI Taxonomy" id="2527975"/>
    <lineage>
        <taxon>Bacteria</taxon>
        <taxon>Pseudomonadati</taxon>
        <taxon>Planctomycetota</taxon>
        <taxon>Planctomycetia</taxon>
        <taxon>Kolteriales</taxon>
        <taxon>Kolteriaceae</taxon>
        <taxon>Kolteria</taxon>
    </lineage>
</organism>
<dbReference type="SUPFAM" id="SSF52317">
    <property type="entry name" value="Class I glutamine amidotransferase-like"/>
    <property type="match status" value="1"/>
</dbReference>
<dbReference type="Proteomes" id="UP000317093">
    <property type="component" value="Chromosome"/>
</dbReference>
<evidence type="ECO:0000259" key="2">
    <source>
        <dbReference type="Pfam" id="PF07584"/>
    </source>
</evidence>
<evidence type="ECO:0000313" key="4">
    <source>
        <dbReference type="EMBL" id="QDU62119.1"/>
    </source>
</evidence>
<gene>
    <name evidence="4" type="ORF">Pan216_29850</name>
</gene>
<dbReference type="AlphaFoldDB" id="A0A518B569"/>
<dbReference type="EMBL" id="CP036279">
    <property type="protein sequence ID" value="QDU62119.1"/>
    <property type="molecule type" value="Genomic_DNA"/>
</dbReference>
<feature type="transmembrane region" description="Helical" evidence="1">
    <location>
        <begin position="679"/>
        <end position="697"/>
    </location>
</feature>
<dbReference type="SUPFAM" id="SSF53300">
    <property type="entry name" value="vWA-like"/>
    <property type="match status" value="1"/>
</dbReference>
<sequence>MSLSFLHGGLALLGIAAASIPIVLHLLLKQRPRPIRFPALELIRKRQTTTVRKLRLRQLILLALRIALFALLGLALARPTLRSSLMPIDQEAPVSAMVIFDTSLSMQYQKEGKSRLDVAKAVAKDLVGEMPEGSEVSVIESSFPVSSVPLGARAAASRVGSVELHATPRPLNDALQVALKGLAKSERDRREVYVLTDLAATAWNMSGTDRIEQLAELVGGGSGIYVIDVGVENPEDIAIDDVRLPEQVLAEKTPLRLTATIKNRGPAVDRPIEVYVDGEPRHTKMIHLEADGAEEIAFSVPGLEVGRHHGSVVVRAGDSLPFNDEYYFTVEVREAIRVLVVADTPTDAVHWVNALVPALLRNQEPRYEIEQAASKDLGDTNLAGFDVVSLINVGSLAQESWLQLSTFVQEGGGLFVALGERTDKNSFNSASARLTLPAELLEEVRVPDGIYLSLDRFTHPLLRTFGRFASTDFEVLAVLAYWKVKLAERGTQTLASYTNGDPAILERSFGEGQKGRSIMLTTAAHYRPDLQTWTEIPLGWSYVVLAEQMIKYLAGASEANLNYLAGDHVTVKIGDKQPFALYTVTDPKENVERMSLESGESALTIPAVKELGSYRVEARENGRAFVSGFSVNEPSSESELRRLEPEELVKLLGEDRAVVVRDKEELEQAVDTGRVGRELFPWIMLLIIALVFGEGYLANRFYRKPKLDA</sequence>
<feature type="transmembrane region" description="Helical" evidence="1">
    <location>
        <begin position="6"/>
        <end position="28"/>
    </location>
</feature>
<evidence type="ECO:0000313" key="5">
    <source>
        <dbReference type="Proteomes" id="UP000317093"/>
    </source>
</evidence>
<keyword evidence="1" id="KW-1133">Transmembrane helix</keyword>
<keyword evidence="5" id="KW-1185">Reference proteome</keyword>
<proteinExistence type="predicted"/>
<evidence type="ECO:0000256" key="1">
    <source>
        <dbReference type="SAM" id="Phobius"/>
    </source>
</evidence>
<dbReference type="OrthoDB" id="242438at2"/>
<keyword evidence="1" id="KW-0812">Transmembrane</keyword>
<evidence type="ECO:0000259" key="3">
    <source>
        <dbReference type="Pfam" id="PF13519"/>
    </source>
</evidence>
<dbReference type="InterPro" id="IPR036465">
    <property type="entry name" value="vWFA_dom_sf"/>
</dbReference>
<dbReference type="PANTHER" id="PTHR37464">
    <property type="entry name" value="BLL2463 PROTEIN"/>
    <property type="match status" value="1"/>
</dbReference>
<dbReference type="Pfam" id="PF13519">
    <property type="entry name" value="VWA_2"/>
    <property type="match status" value="1"/>
</dbReference>
<name>A0A518B569_9BACT</name>
<dbReference type="InterPro" id="IPR002035">
    <property type="entry name" value="VWF_A"/>
</dbReference>
<dbReference type="Gene3D" id="3.40.50.410">
    <property type="entry name" value="von Willebrand factor, type A domain"/>
    <property type="match status" value="1"/>
</dbReference>
<dbReference type="RefSeq" id="WP_145258631.1">
    <property type="nucleotide sequence ID" value="NZ_CP036279.1"/>
</dbReference>
<feature type="domain" description="VWFA" evidence="3">
    <location>
        <begin position="97"/>
        <end position="197"/>
    </location>
</feature>
<protein>
    <recommendedName>
        <fullName evidence="6">VWFA domain-containing protein</fullName>
    </recommendedName>
</protein>
<keyword evidence="1" id="KW-0472">Membrane</keyword>
<reference evidence="4 5" key="1">
    <citation type="submission" date="2019-02" db="EMBL/GenBank/DDBJ databases">
        <title>Deep-cultivation of Planctomycetes and their phenomic and genomic characterization uncovers novel biology.</title>
        <authorList>
            <person name="Wiegand S."/>
            <person name="Jogler M."/>
            <person name="Boedeker C."/>
            <person name="Pinto D."/>
            <person name="Vollmers J."/>
            <person name="Rivas-Marin E."/>
            <person name="Kohn T."/>
            <person name="Peeters S.H."/>
            <person name="Heuer A."/>
            <person name="Rast P."/>
            <person name="Oberbeckmann S."/>
            <person name="Bunk B."/>
            <person name="Jeske O."/>
            <person name="Meyerdierks A."/>
            <person name="Storesund J.E."/>
            <person name="Kallscheuer N."/>
            <person name="Luecker S."/>
            <person name="Lage O.M."/>
            <person name="Pohl T."/>
            <person name="Merkel B.J."/>
            <person name="Hornburger P."/>
            <person name="Mueller R.-W."/>
            <person name="Bruemmer F."/>
            <person name="Labrenz M."/>
            <person name="Spormann A.M."/>
            <person name="Op den Camp H."/>
            <person name="Overmann J."/>
            <person name="Amann R."/>
            <person name="Jetten M.S.M."/>
            <person name="Mascher T."/>
            <person name="Medema M.H."/>
            <person name="Devos D.P."/>
            <person name="Kaster A.-K."/>
            <person name="Ovreas L."/>
            <person name="Rohde M."/>
            <person name="Galperin M.Y."/>
            <person name="Jogler C."/>
        </authorList>
    </citation>
    <scope>NUCLEOTIDE SEQUENCE [LARGE SCALE GENOMIC DNA]</scope>
    <source>
        <strain evidence="4 5">Pan216</strain>
    </source>
</reference>
<dbReference type="PANTHER" id="PTHR37464:SF1">
    <property type="entry name" value="BLL2463 PROTEIN"/>
    <property type="match status" value="1"/>
</dbReference>
<dbReference type="InterPro" id="IPR029062">
    <property type="entry name" value="Class_I_gatase-like"/>
</dbReference>
<accession>A0A518B569</accession>
<feature type="domain" description="Aerotolerance regulator N-terminal" evidence="2">
    <location>
        <begin position="10"/>
        <end position="79"/>
    </location>
</feature>
<dbReference type="InterPro" id="IPR011933">
    <property type="entry name" value="Double_TM_dom"/>
</dbReference>
<feature type="transmembrane region" description="Helical" evidence="1">
    <location>
        <begin position="59"/>
        <end position="77"/>
    </location>
</feature>
<dbReference type="InterPro" id="IPR024163">
    <property type="entry name" value="Aerotolerance_reg_N"/>
</dbReference>
<evidence type="ECO:0008006" key="6">
    <source>
        <dbReference type="Google" id="ProtNLM"/>
    </source>
</evidence>
<dbReference type="Gene3D" id="3.40.50.880">
    <property type="match status" value="1"/>
</dbReference>